<dbReference type="InterPro" id="IPR022674">
    <property type="entry name" value="G6P_DH_NAD-bd"/>
</dbReference>
<dbReference type="InterPro" id="IPR022675">
    <property type="entry name" value="G6P_DH_C"/>
</dbReference>
<feature type="signal peptide" evidence="14">
    <location>
        <begin position="1"/>
        <end position="22"/>
    </location>
</feature>
<evidence type="ECO:0000256" key="6">
    <source>
        <dbReference type="ARBA" id="ARBA00020444"/>
    </source>
</evidence>
<dbReference type="FunCoup" id="A0A1W4WNU5">
    <property type="interactions" value="768"/>
</dbReference>
<evidence type="ECO:0000256" key="11">
    <source>
        <dbReference type="ARBA" id="ARBA00023277"/>
    </source>
</evidence>
<proteinExistence type="inferred from homology"/>
<dbReference type="InterPro" id="IPR036291">
    <property type="entry name" value="NAD(P)-bd_dom_sf"/>
</dbReference>
<dbReference type="SUPFAM" id="SSF51735">
    <property type="entry name" value="NAD(P)-binding Rossmann-fold domains"/>
    <property type="match status" value="1"/>
</dbReference>
<keyword evidence="8 13" id="KW-0313">Glucose metabolism</keyword>
<name>A0A1W4WNU5_AGRPL</name>
<comment type="function">
    <text evidence="13">Catalyzes the rate-limiting step of the oxidative pentose-phosphate pathway, which represents a route for the dissimilation of carbohydrates besides glycolysis.</text>
</comment>
<dbReference type="SUPFAM" id="SSF55347">
    <property type="entry name" value="Glyceraldehyde-3-phosphate dehydrogenase-like, C-terminal domain"/>
    <property type="match status" value="1"/>
</dbReference>
<dbReference type="CTD" id="32974"/>
<evidence type="ECO:0000256" key="10">
    <source>
        <dbReference type="ARBA" id="ARBA00023002"/>
    </source>
</evidence>
<dbReference type="PROSITE" id="PS00069">
    <property type="entry name" value="G6P_DEHYDROGENASE"/>
    <property type="match status" value="1"/>
</dbReference>
<dbReference type="FunFam" id="3.40.50.720:FF:000111">
    <property type="entry name" value="Glucose-6-phosphate 1-dehydrogenase"/>
    <property type="match status" value="1"/>
</dbReference>
<dbReference type="EC" id="1.1.1.49" evidence="5 13"/>
<keyword evidence="14" id="KW-0732">Signal</keyword>
<dbReference type="Gene3D" id="3.30.360.10">
    <property type="entry name" value="Dihydrodipicolinate Reductase, domain 2"/>
    <property type="match status" value="1"/>
</dbReference>
<keyword evidence="9 13" id="KW-0521">NADP</keyword>
<dbReference type="InParanoid" id="A0A1W4WNU5"/>
<keyword evidence="11 13" id="KW-0119">Carbohydrate metabolism</keyword>
<comment type="pathway">
    <text evidence="3 13">Carbohydrate degradation; pentose phosphate pathway; D-ribulose 5-phosphate from D-glucose 6-phosphate (oxidative stage): step 1/3.</text>
</comment>
<keyword evidence="7" id="KW-0963">Cytoplasm</keyword>
<dbReference type="PIRSF" id="PIRSF000110">
    <property type="entry name" value="G6PD"/>
    <property type="match status" value="1"/>
</dbReference>
<evidence type="ECO:0000256" key="14">
    <source>
        <dbReference type="SAM" id="SignalP"/>
    </source>
</evidence>
<dbReference type="Gene3D" id="3.40.50.720">
    <property type="entry name" value="NAD(P)-binding Rossmann-like Domain"/>
    <property type="match status" value="1"/>
</dbReference>
<gene>
    <name evidence="18" type="primary">LOC108737312</name>
</gene>
<dbReference type="GeneID" id="108737312"/>
<protein>
    <recommendedName>
        <fullName evidence="6 13">Glucose-6-phosphate 1-dehydrogenase</fullName>
        <ecNumber evidence="5 13">1.1.1.49</ecNumber>
    </recommendedName>
</protein>
<dbReference type="Pfam" id="PF00479">
    <property type="entry name" value="G6PD_N"/>
    <property type="match status" value="1"/>
</dbReference>
<evidence type="ECO:0000256" key="8">
    <source>
        <dbReference type="ARBA" id="ARBA00022526"/>
    </source>
</evidence>
<evidence type="ECO:0000256" key="13">
    <source>
        <dbReference type="RuleBase" id="RU362120"/>
    </source>
</evidence>
<dbReference type="GO" id="GO:0004345">
    <property type="term" value="F:glucose-6-phosphate dehydrogenase activity"/>
    <property type="evidence" value="ECO:0007669"/>
    <property type="project" value="UniProtKB-EC"/>
</dbReference>
<evidence type="ECO:0000256" key="7">
    <source>
        <dbReference type="ARBA" id="ARBA00022490"/>
    </source>
</evidence>
<evidence type="ECO:0000256" key="5">
    <source>
        <dbReference type="ARBA" id="ARBA00013019"/>
    </source>
</evidence>
<evidence type="ECO:0000313" key="18">
    <source>
        <dbReference type="RefSeq" id="XP_018325594.1"/>
    </source>
</evidence>
<dbReference type="RefSeq" id="XP_018325594.1">
    <property type="nucleotide sequence ID" value="XM_018470092.1"/>
</dbReference>
<feature type="chain" id="PRO_5010723666" description="Glucose-6-phosphate 1-dehydrogenase" evidence="14">
    <location>
        <begin position="23"/>
        <end position="553"/>
    </location>
</feature>
<dbReference type="PANTHER" id="PTHR23429:SF0">
    <property type="entry name" value="GLUCOSE-6-PHOSPHATE 1-DEHYDROGENASE"/>
    <property type="match status" value="1"/>
</dbReference>
<dbReference type="PANTHER" id="PTHR23429">
    <property type="entry name" value="GLUCOSE-6-PHOSPHATE 1-DEHYDROGENASE G6PD"/>
    <property type="match status" value="1"/>
</dbReference>
<dbReference type="AlphaFoldDB" id="A0A1W4WNU5"/>
<dbReference type="GO" id="GO:0005829">
    <property type="term" value="C:cytosol"/>
    <property type="evidence" value="ECO:0007669"/>
    <property type="project" value="UniProtKB-SubCell"/>
</dbReference>
<dbReference type="OrthoDB" id="60984at2759"/>
<evidence type="ECO:0000256" key="3">
    <source>
        <dbReference type="ARBA" id="ARBA00004937"/>
    </source>
</evidence>
<sequence length="553" mass="64248">MAIPSGLVKTFYFLYILPLISATLITSNTTTSVQEKKNWELYLGLLRNSLKHTDESCDGIRFDSAHPHIFIILGASGDLARKKIYPTLWWLYRDQLLPPKTIFYGYARSKTSVDEIKKKTLPYMNVKSDEQEKFDEFWKMNYYISGKYDSRTDFEKLNQEISRFETSTIANRLFYLALPPSVYEEVTIHIRNTCMSLKGWTRIIVEKPFGKDFDSSQKLSDHLASLFPEQQIYRIDHYLGKEMVQNLMTLRFANRIFNPTWNRDNIASVQISFKEPFGTQGRGGYFDEYGIIRDIMQNHLLQILTLVAMEKPTSLHPDDIRNEKVKVLRSIKPLEPDHVVLGQYVGNPKGEGDEKLGYLDDETVPKNSTTPTYALGVLHINNERWDGVPFILKCGKALNERKAEVRIQYKDVAGDIFEGRTQRNELVIRVQPGEALYIKFMVKTPGMSFDMEETELDLTYGSRYNNIKLPDAYEKLIVDVFCGSQMHFVRSDELSEAWRIFTPLLHFIEKEKIQPVKYMYGSRGPKEADEMLLKNNYIYTGTYHWKSNDSSKL</sequence>
<evidence type="ECO:0000256" key="4">
    <source>
        <dbReference type="ARBA" id="ARBA00009975"/>
    </source>
</evidence>
<comment type="subcellular location">
    <subcellularLocation>
        <location evidence="2">Cytoplasm</location>
        <location evidence="2">Cytosol</location>
    </subcellularLocation>
</comment>
<dbReference type="GO" id="GO:0050661">
    <property type="term" value="F:NADP binding"/>
    <property type="evidence" value="ECO:0007669"/>
    <property type="project" value="InterPro"/>
</dbReference>
<evidence type="ECO:0000256" key="9">
    <source>
        <dbReference type="ARBA" id="ARBA00022857"/>
    </source>
</evidence>
<dbReference type="STRING" id="224129.A0A1W4WNU5"/>
<evidence type="ECO:0000256" key="2">
    <source>
        <dbReference type="ARBA" id="ARBA00004514"/>
    </source>
</evidence>
<comment type="function">
    <text evidence="1">Cytosolic glucose-6-phosphate dehydrogenase that catalyzes the first and rate-limiting step of the oxidative branch within the pentose phosphate pathway/shunt, an alternative route to glycolysis for the dissimilation of carbohydrates and a major source of reducing power and metabolic intermediates for fatty acid and nucleic acid biosynthetic processes.</text>
</comment>
<evidence type="ECO:0000259" key="16">
    <source>
        <dbReference type="Pfam" id="PF02781"/>
    </source>
</evidence>
<organism evidence="17 18">
    <name type="scientific">Agrilus planipennis</name>
    <name type="common">Emerald ash borer</name>
    <name type="synonym">Agrilus marcopoli</name>
    <dbReference type="NCBI Taxonomy" id="224129"/>
    <lineage>
        <taxon>Eukaryota</taxon>
        <taxon>Metazoa</taxon>
        <taxon>Ecdysozoa</taxon>
        <taxon>Arthropoda</taxon>
        <taxon>Hexapoda</taxon>
        <taxon>Insecta</taxon>
        <taxon>Pterygota</taxon>
        <taxon>Neoptera</taxon>
        <taxon>Endopterygota</taxon>
        <taxon>Coleoptera</taxon>
        <taxon>Polyphaga</taxon>
        <taxon>Elateriformia</taxon>
        <taxon>Buprestoidea</taxon>
        <taxon>Buprestidae</taxon>
        <taxon>Agrilinae</taxon>
        <taxon>Agrilus</taxon>
    </lineage>
</organism>
<keyword evidence="17" id="KW-1185">Reference proteome</keyword>
<dbReference type="NCBIfam" id="TIGR00871">
    <property type="entry name" value="zwf"/>
    <property type="match status" value="1"/>
</dbReference>
<evidence type="ECO:0000256" key="12">
    <source>
        <dbReference type="ARBA" id="ARBA00047696"/>
    </source>
</evidence>
<dbReference type="InterPro" id="IPR001282">
    <property type="entry name" value="G6P_DH"/>
</dbReference>
<dbReference type="HAMAP" id="MF_00966">
    <property type="entry name" value="G6PD"/>
    <property type="match status" value="1"/>
</dbReference>
<dbReference type="GO" id="GO:0006006">
    <property type="term" value="P:glucose metabolic process"/>
    <property type="evidence" value="ECO:0007669"/>
    <property type="project" value="UniProtKB-KW"/>
</dbReference>
<dbReference type="FunFam" id="3.30.360.10:FF:000013">
    <property type="entry name" value="Glucose-6-phosphate 1-dehydrogenase"/>
    <property type="match status" value="1"/>
</dbReference>
<reference evidence="18" key="1">
    <citation type="submission" date="2025-08" db="UniProtKB">
        <authorList>
            <consortium name="RefSeq"/>
        </authorList>
    </citation>
    <scope>IDENTIFICATION</scope>
    <source>
        <tissue evidence="18">Entire body</tissue>
    </source>
</reference>
<keyword evidence="10 13" id="KW-0560">Oxidoreductase</keyword>
<comment type="catalytic activity">
    <reaction evidence="12">
        <text>D-glucose 6-phosphate + NADP(+) = 6-phospho-D-glucono-1,5-lactone + NADPH + H(+)</text>
        <dbReference type="Rhea" id="RHEA:15841"/>
        <dbReference type="ChEBI" id="CHEBI:15378"/>
        <dbReference type="ChEBI" id="CHEBI:57783"/>
        <dbReference type="ChEBI" id="CHEBI:57955"/>
        <dbReference type="ChEBI" id="CHEBI:58349"/>
        <dbReference type="ChEBI" id="CHEBI:61548"/>
        <dbReference type="EC" id="1.1.1.49"/>
    </reaction>
    <physiologicalReaction direction="left-to-right" evidence="12">
        <dbReference type="Rhea" id="RHEA:15842"/>
    </physiologicalReaction>
</comment>
<feature type="domain" description="Glucose-6-phosphate dehydrogenase C-terminal" evidence="16">
    <location>
        <begin position="248"/>
        <end position="538"/>
    </location>
</feature>
<dbReference type="InterPro" id="IPR019796">
    <property type="entry name" value="G6P_DH_AS"/>
</dbReference>
<dbReference type="UniPathway" id="UPA00115">
    <property type="reaction ID" value="UER00408"/>
</dbReference>
<evidence type="ECO:0000313" key="17">
    <source>
        <dbReference type="Proteomes" id="UP000192223"/>
    </source>
</evidence>
<dbReference type="KEGG" id="apln:108737312"/>
<dbReference type="Proteomes" id="UP000192223">
    <property type="component" value="Unplaced"/>
</dbReference>
<evidence type="ECO:0000256" key="1">
    <source>
        <dbReference type="ARBA" id="ARBA00002914"/>
    </source>
</evidence>
<comment type="similarity">
    <text evidence="4 13">Belongs to the glucose-6-phosphate dehydrogenase family.</text>
</comment>
<dbReference type="Pfam" id="PF02781">
    <property type="entry name" value="G6PD_C"/>
    <property type="match status" value="1"/>
</dbReference>
<dbReference type="GO" id="GO:0009051">
    <property type="term" value="P:pentose-phosphate shunt, oxidative branch"/>
    <property type="evidence" value="ECO:0007669"/>
    <property type="project" value="TreeGrafter"/>
</dbReference>
<feature type="domain" description="Glucose-6-phosphate dehydrogenase NAD-binding" evidence="15">
    <location>
        <begin position="71"/>
        <end position="246"/>
    </location>
</feature>
<evidence type="ECO:0000259" key="15">
    <source>
        <dbReference type="Pfam" id="PF00479"/>
    </source>
</evidence>
<dbReference type="PRINTS" id="PR00079">
    <property type="entry name" value="G6PDHDRGNASE"/>
</dbReference>
<accession>A0A1W4WNU5</accession>